<feature type="transmembrane region" description="Helical" evidence="2">
    <location>
        <begin position="354"/>
        <end position="372"/>
    </location>
</feature>
<name>V8CJD7_9HELI</name>
<organism evidence="3 4">
    <name type="scientific">Helicobacter canis NCTC 12740</name>
    <dbReference type="NCBI Taxonomy" id="1357399"/>
    <lineage>
        <taxon>Bacteria</taxon>
        <taxon>Pseudomonadati</taxon>
        <taxon>Campylobacterota</taxon>
        <taxon>Epsilonproteobacteria</taxon>
        <taxon>Campylobacterales</taxon>
        <taxon>Helicobacteraceae</taxon>
        <taxon>Helicobacter</taxon>
    </lineage>
</organism>
<protein>
    <recommendedName>
        <fullName evidence="5">Glycosyltransferase RgtA/B/C/D-like domain-containing protein</fullName>
    </recommendedName>
</protein>
<feature type="transmembrane region" description="Helical" evidence="2">
    <location>
        <begin position="30"/>
        <end position="50"/>
    </location>
</feature>
<evidence type="ECO:0000256" key="1">
    <source>
        <dbReference type="SAM" id="MobiDB-lite"/>
    </source>
</evidence>
<feature type="region of interest" description="Disordered" evidence="1">
    <location>
        <begin position="1"/>
        <end position="20"/>
    </location>
</feature>
<accession>V8CJD7</accession>
<evidence type="ECO:0008006" key="5">
    <source>
        <dbReference type="Google" id="ProtNLM"/>
    </source>
</evidence>
<keyword evidence="4" id="KW-1185">Reference proteome</keyword>
<dbReference type="EMBL" id="AZJJ01000002">
    <property type="protein sequence ID" value="ETD26871.1"/>
    <property type="molecule type" value="Genomic_DNA"/>
</dbReference>
<feature type="transmembrane region" description="Helical" evidence="2">
    <location>
        <begin position="99"/>
        <end position="119"/>
    </location>
</feature>
<feature type="transmembrane region" description="Helical" evidence="2">
    <location>
        <begin position="158"/>
        <end position="175"/>
    </location>
</feature>
<keyword evidence="2" id="KW-0812">Transmembrane</keyword>
<evidence type="ECO:0000313" key="3">
    <source>
        <dbReference type="EMBL" id="ETD26871.1"/>
    </source>
</evidence>
<sequence>MQPNPTQPNPTQPNPTQPNPTQPNKITYPAFIYALLLVLYCAGMVAYSRYTFNLDDIWMWLEIYYGMPIFNGWDPQAGRFFPFASLDLNILMRWSKNPYAFFTFNACIVLCVGLLLWQISRLVCGEAYKWLRVFALGLILFHPGFATIMLGICYPERMQILFLLLFVWASMKFAATDKSRYAWIGFIAASIALYYKEPTFLFIGFFGVFGVVVHYIRHRQLHIYYASLACSALLYFILYCVLIIPNVNGYYGVGYESQRAMILSFISGIANLATNDMFLLILLPVLVVYRIYLYVRYRYAVHIIYDGLLFGSLLYVGVFIKMGFFRNYYILPMYFISFGGVIYFLFVQGYWKKFVFKLVGVATLVFYITNSLPQGITTYVGLKTEGIKFHNALMFIAQEAKHTEHINLYFDGDDNDKWRDFTWYWGYFDIYIKAFYDTYNVSIQPQKAPQSGDYIMLNLNTNKMVDSTYLATMRQKYTLVYESAWFGLPYIGLRPIIKYIFSNQAIKEITRGYENFFKLPLRDYIYKIP</sequence>
<dbReference type="AlphaFoldDB" id="V8CJD7"/>
<gene>
    <name evidence="3" type="ORF">HMPREF2087_01265</name>
</gene>
<feature type="transmembrane region" description="Helical" evidence="2">
    <location>
        <begin position="303"/>
        <end position="322"/>
    </location>
</feature>
<dbReference type="HOGENOM" id="CLU_514598_0_0_7"/>
<reference evidence="3 4" key="1">
    <citation type="submission" date="2013-10" db="EMBL/GenBank/DDBJ databases">
        <title>The Genome Sequence of Helicobacter canis NCTC 12740.</title>
        <authorList>
            <consortium name="The Broad Institute Genomics Platform"/>
            <person name="Earl A."/>
            <person name="Fox J.G."/>
            <person name="Shen Z."/>
            <person name="Young S.K."/>
            <person name="Zeng Q."/>
            <person name="Gargeya S."/>
            <person name="Fitzgerald M."/>
            <person name="Abouelleil A."/>
            <person name="Alvarado L."/>
            <person name="Chapman S.B."/>
            <person name="Gainer-Dewar J."/>
            <person name="Goldberg J."/>
            <person name="Griggs A."/>
            <person name="Gujja S."/>
            <person name="Hansen M."/>
            <person name="Howarth C."/>
            <person name="Imamovic A."/>
            <person name="Ireland A."/>
            <person name="Larimer J."/>
            <person name="McCowan C."/>
            <person name="Murphy C."/>
            <person name="Pearson M."/>
            <person name="Poon T.W."/>
            <person name="Priest M."/>
            <person name="Roberts A."/>
            <person name="Saif S."/>
            <person name="Shea T."/>
            <person name="Sykes S."/>
            <person name="Wortman J."/>
            <person name="Nusbaum C."/>
            <person name="Birren B."/>
        </authorList>
    </citation>
    <scope>NUCLEOTIDE SEQUENCE [LARGE SCALE GENOMIC DNA]</scope>
    <source>
        <strain evidence="3 4">NCTC 12740</strain>
    </source>
</reference>
<keyword evidence="2" id="KW-1133">Transmembrane helix</keyword>
<feature type="transmembrane region" description="Helical" evidence="2">
    <location>
        <begin position="201"/>
        <end position="216"/>
    </location>
</feature>
<comment type="caution">
    <text evidence="3">The sequence shown here is derived from an EMBL/GenBank/DDBJ whole genome shotgun (WGS) entry which is preliminary data.</text>
</comment>
<feature type="transmembrane region" description="Helical" evidence="2">
    <location>
        <begin position="131"/>
        <end position="152"/>
    </location>
</feature>
<proteinExistence type="predicted"/>
<dbReference type="PATRIC" id="fig|1357399.3.peg.1326"/>
<dbReference type="STRING" id="1357399.HMPREF2087_01265"/>
<feature type="transmembrane region" description="Helical" evidence="2">
    <location>
        <begin position="265"/>
        <end position="291"/>
    </location>
</feature>
<dbReference type="Proteomes" id="UP000018688">
    <property type="component" value="Unassembled WGS sequence"/>
</dbReference>
<feature type="transmembrane region" description="Helical" evidence="2">
    <location>
        <begin position="328"/>
        <end position="347"/>
    </location>
</feature>
<evidence type="ECO:0000256" key="2">
    <source>
        <dbReference type="SAM" id="Phobius"/>
    </source>
</evidence>
<evidence type="ECO:0000313" key="4">
    <source>
        <dbReference type="Proteomes" id="UP000018688"/>
    </source>
</evidence>
<keyword evidence="2" id="KW-0472">Membrane</keyword>
<feature type="transmembrane region" description="Helical" evidence="2">
    <location>
        <begin position="223"/>
        <end position="245"/>
    </location>
</feature>